<dbReference type="RefSeq" id="WP_091646016.1">
    <property type="nucleotide sequence ID" value="NZ_FOEG01000012.1"/>
</dbReference>
<dbReference type="NCBIfam" id="TIGR00521">
    <property type="entry name" value="coaBC_dfp"/>
    <property type="match status" value="1"/>
</dbReference>
<feature type="region of interest" description="Phosphopantothenoylcysteine decarboxylase" evidence="3">
    <location>
        <begin position="1"/>
        <end position="190"/>
    </location>
</feature>
<dbReference type="GO" id="GO:0004633">
    <property type="term" value="F:phosphopantothenoylcysteine decarboxylase activity"/>
    <property type="evidence" value="ECO:0007669"/>
    <property type="project" value="UniProtKB-UniRule"/>
</dbReference>
<dbReference type="Proteomes" id="UP000199657">
    <property type="component" value="Unassembled WGS sequence"/>
</dbReference>
<comment type="cofactor">
    <cofactor evidence="3">
        <name>FMN</name>
        <dbReference type="ChEBI" id="CHEBI:58210"/>
    </cofactor>
    <text evidence="3">Binds 1 FMN per subunit.</text>
</comment>
<dbReference type="EC" id="6.3.2.5" evidence="3"/>
<feature type="binding site" evidence="3">
    <location>
        <position position="323"/>
    </location>
    <ligand>
        <name>CTP</name>
        <dbReference type="ChEBI" id="CHEBI:37563"/>
    </ligand>
</feature>
<dbReference type="HAMAP" id="MF_02225">
    <property type="entry name" value="CoaBC"/>
    <property type="match status" value="1"/>
</dbReference>
<comment type="caution">
    <text evidence="3">Lacks conserved residue(s) required for the propagation of feature annotation.</text>
</comment>
<comment type="similarity">
    <text evidence="3 4">In the N-terminal section; belongs to the HFCD (homo-oligomeric flavin containing Cys decarboxylase) superfamily.</text>
</comment>
<dbReference type="PANTHER" id="PTHR14359:SF6">
    <property type="entry name" value="PHOSPHOPANTOTHENOYLCYSTEINE DECARBOXYLASE"/>
    <property type="match status" value="1"/>
</dbReference>
<evidence type="ECO:0000256" key="2">
    <source>
        <dbReference type="ARBA" id="ARBA00023239"/>
    </source>
</evidence>
<dbReference type="Pfam" id="PF02441">
    <property type="entry name" value="Flavoprotein"/>
    <property type="match status" value="1"/>
</dbReference>
<name>A0A1H8VFL0_9GAMM</name>
<dbReference type="EC" id="4.1.1.36" evidence="3"/>
<dbReference type="PANTHER" id="PTHR14359">
    <property type="entry name" value="HOMO-OLIGOMERIC FLAVIN CONTAINING CYS DECARBOXYLASE FAMILY"/>
    <property type="match status" value="1"/>
</dbReference>
<dbReference type="Pfam" id="PF04127">
    <property type="entry name" value="DFP"/>
    <property type="match status" value="1"/>
</dbReference>
<dbReference type="SUPFAM" id="SSF102645">
    <property type="entry name" value="CoaB-like"/>
    <property type="match status" value="1"/>
</dbReference>
<dbReference type="GO" id="GO:0004632">
    <property type="term" value="F:phosphopantothenate--cysteine ligase activity"/>
    <property type="evidence" value="ECO:0007669"/>
    <property type="project" value="UniProtKB-UniRule"/>
</dbReference>
<gene>
    <name evidence="3" type="primary">coaBC</name>
    <name evidence="7" type="ORF">SAMN04488052_11229</name>
</gene>
<dbReference type="GO" id="GO:0015937">
    <property type="term" value="P:coenzyme A biosynthetic process"/>
    <property type="evidence" value="ECO:0007669"/>
    <property type="project" value="UniProtKB-UniRule"/>
</dbReference>
<keyword evidence="3 4" id="KW-0436">Ligase</keyword>
<dbReference type="SUPFAM" id="SSF52507">
    <property type="entry name" value="Homo-oligomeric flavin-containing Cys decarboxylases, HFCD"/>
    <property type="match status" value="1"/>
</dbReference>
<feature type="region of interest" description="Phosphopantothenate--cysteine ligase" evidence="3">
    <location>
        <begin position="191"/>
        <end position="405"/>
    </location>
</feature>
<dbReference type="InterPro" id="IPR003382">
    <property type="entry name" value="Flavoprotein"/>
</dbReference>
<dbReference type="STRING" id="406100.SAMN04488052_11229"/>
<dbReference type="GO" id="GO:0010181">
    <property type="term" value="F:FMN binding"/>
    <property type="evidence" value="ECO:0007669"/>
    <property type="project" value="UniProtKB-UniRule"/>
</dbReference>
<feature type="domain" description="Flavoprotein" evidence="5">
    <location>
        <begin position="7"/>
        <end position="174"/>
    </location>
</feature>
<dbReference type="GO" id="GO:0015941">
    <property type="term" value="P:pantothenate catabolic process"/>
    <property type="evidence" value="ECO:0007669"/>
    <property type="project" value="InterPro"/>
</dbReference>
<comment type="function">
    <text evidence="3">Catalyzes two sequential steps in the biosynthesis of coenzyme A. In the first step cysteine is conjugated to 4'-phosphopantothenate to form 4-phosphopantothenoylcysteine. In the second step the latter compound is decarboxylated to form 4'-phosphopantotheine.</text>
</comment>
<keyword evidence="8" id="KW-1185">Reference proteome</keyword>
<protein>
    <recommendedName>
        <fullName evidence="3">Coenzyme A biosynthesis bifunctional protein CoaBC</fullName>
    </recommendedName>
    <alternativeName>
        <fullName evidence="3">DNA/pantothenate metabolism flavoprotein</fullName>
    </alternativeName>
    <alternativeName>
        <fullName evidence="3">Phosphopantothenoylcysteine synthetase/decarboxylase</fullName>
        <shortName evidence="3">PPCS-PPCDC</shortName>
    </alternativeName>
    <domain>
        <recommendedName>
            <fullName evidence="3">Phosphopantothenoylcysteine decarboxylase</fullName>
            <shortName evidence="3">PPC decarboxylase</shortName>
            <shortName evidence="3">PPC-DC</shortName>
            <ecNumber evidence="3">4.1.1.36</ecNumber>
        </recommendedName>
        <alternativeName>
            <fullName evidence="3">CoaC</fullName>
        </alternativeName>
    </domain>
    <domain>
        <recommendedName>
            <fullName evidence="3">Phosphopantothenate--cysteine ligase</fullName>
            <ecNumber evidence="3">6.3.2.5</ecNumber>
        </recommendedName>
        <alternativeName>
            <fullName evidence="3">CoaB</fullName>
        </alternativeName>
        <alternativeName>
            <fullName evidence="3">Phosphopantothenoylcysteine synthetase</fullName>
            <shortName evidence="3">PPC synthetase</shortName>
            <shortName evidence="3">PPC-S</shortName>
        </alternativeName>
    </domain>
</protein>
<dbReference type="Gene3D" id="3.40.50.1950">
    <property type="entry name" value="Flavin prenyltransferase-like"/>
    <property type="match status" value="1"/>
</dbReference>
<keyword evidence="3" id="KW-0511">Multifunctional enzyme</keyword>
<comment type="pathway">
    <text evidence="3 4">Cofactor biosynthesis; coenzyme A biosynthesis; CoA from (R)-pantothenate: step 3/5.</text>
</comment>
<feature type="binding site" evidence="3">
    <location>
        <position position="289"/>
    </location>
    <ligand>
        <name>CTP</name>
        <dbReference type="ChEBI" id="CHEBI:37563"/>
    </ligand>
</feature>
<dbReference type="AlphaFoldDB" id="A0A1H8VFL0"/>
<dbReference type="InterPro" id="IPR036551">
    <property type="entry name" value="Flavin_trans-like"/>
</dbReference>
<evidence type="ECO:0000259" key="5">
    <source>
        <dbReference type="Pfam" id="PF02441"/>
    </source>
</evidence>
<comment type="function">
    <text evidence="4">Catalyzes two steps in the biosynthesis of coenzyme A. In the first step cysteine is conjugated to 4'-phosphopantothenate to form 4-phosphopantothenoylcysteine, in the latter compound is decarboxylated to form 4'-phosphopantotheine.</text>
</comment>
<organism evidence="7 8">
    <name type="scientific">Aquisalimonas asiatica</name>
    <dbReference type="NCBI Taxonomy" id="406100"/>
    <lineage>
        <taxon>Bacteria</taxon>
        <taxon>Pseudomonadati</taxon>
        <taxon>Pseudomonadota</taxon>
        <taxon>Gammaproteobacteria</taxon>
        <taxon>Chromatiales</taxon>
        <taxon>Ectothiorhodospiraceae</taxon>
        <taxon>Aquisalimonas</taxon>
    </lineage>
</organism>
<sequence>MADLTGKRILLGVSGGIAAYKSADLVRRLGDAGADVRVVMTAGAQEFVRPLTFQAVSGNPVHTSLLDPDAEAAMGHIELARWADAVLIAPASADVIARLAHGHADDLLTTLCLATEAPLAIAPAMNRVMWAHPATQANVALLVERNATVLGPGAGDQACGEVGSGRMLEPLELVAGLTTLFPARSLAGEHVVLTAGPTREAIDPVRYISNRSSGRMGFALAAAAARAGARVTLVSGPVALPTPPGVERVDVESAAQMHDAVMARIADCTIFIACAAVADYRVATPADAKIKKNDADMALALVRNPDILADVAGGAQAPFTVGFAAETNDMQANAEGKRRRKGLDMIAANWVGRPGSGFDAEDNALEVSWDGGSVALGPSPKTRLAEALLEVVEQRLRDKQSQEKA</sequence>
<dbReference type="Gene3D" id="3.40.50.10300">
    <property type="entry name" value="CoaB-like"/>
    <property type="match status" value="1"/>
</dbReference>
<accession>A0A1H8VFL0</accession>
<comment type="cofactor">
    <cofactor evidence="3">
        <name>Mg(2+)</name>
        <dbReference type="ChEBI" id="CHEBI:18420"/>
    </cofactor>
</comment>
<dbReference type="GO" id="GO:0046872">
    <property type="term" value="F:metal ion binding"/>
    <property type="evidence" value="ECO:0007669"/>
    <property type="project" value="UniProtKB-KW"/>
</dbReference>
<keyword evidence="1 3" id="KW-0210">Decarboxylase</keyword>
<dbReference type="InterPro" id="IPR005252">
    <property type="entry name" value="CoaBC"/>
</dbReference>
<feature type="binding site" evidence="3">
    <location>
        <position position="341"/>
    </location>
    <ligand>
        <name>CTP</name>
        <dbReference type="ChEBI" id="CHEBI:37563"/>
    </ligand>
</feature>
<dbReference type="GO" id="GO:0071513">
    <property type="term" value="C:phosphopantothenoylcysteine decarboxylase complex"/>
    <property type="evidence" value="ECO:0007669"/>
    <property type="project" value="TreeGrafter"/>
</dbReference>
<comment type="pathway">
    <text evidence="3 4">Cofactor biosynthesis; coenzyme A biosynthesis; CoA from (R)-pantothenate: step 2/5.</text>
</comment>
<keyword evidence="2 3" id="KW-0456">Lyase</keyword>
<feature type="binding site" evidence="3">
    <location>
        <position position="337"/>
    </location>
    <ligand>
        <name>CTP</name>
        <dbReference type="ChEBI" id="CHEBI:37563"/>
    </ligand>
</feature>
<evidence type="ECO:0000313" key="8">
    <source>
        <dbReference type="Proteomes" id="UP000199657"/>
    </source>
</evidence>
<comment type="catalytic activity">
    <reaction evidence="3 4">
        <text>(R)-4'-phosphopantothenate + L-cysteine + CTP = N-[(R)-4-phosphopantothenoyl]-L-cysteine + CMP + diphosphate + H(+)</text>
        <dbReference type="Rhea" id="RHEA:19397"/>
        <dbReference type="ChEBI" id="CHEBI:10986"/>
        <dbReference type="ChEBI" id="CHEBI:15378"/>
        <dbReference type="ChEBI" id="CHEBI:33019"/>
        <dbReference type="ChEBI" id="CHEBI:35235"/>
        <dbReference type="ChEBI" id="CHEBI:37563"/>
        <dbReference type="ChEBI" id="CHEBI:59458"/>
        <dbReference type="ChEBI" id="CHEBI:60377"/>
        <dbReference type="EC" id="6.3.2.5"/>
    </reaction>
</comment>
<dbReference type="EMBL" id="FOEG01000012">
    <property type="protein sequence ID" value="SEP14181.1"/>
    <property type="molecule type" value="Genomic_DNA"/>
</dbReference>
<keyword evidence="3" id="KW-0460">Magnesium</keyword>
<dbReference type="UniPathway" id="UPA00241">
    <property type="reaction ID" value="UER00353"/>
</dbReference>
<feature type="domain" description="DNA/pantothenate metabolism flavoprotein C-terminal" evidence="6">
    <location>
        <begin position="186"/>
        <end position="394"/>
    </location>
</feature>
<feature type="active site" description="Proton donor" evidence="3">
    <location>
        <position position="159"/>
    </location>
</feature>
<dbReference type="InterPro" id="IPR007085">
    <property type="entry name" value="DNA/pantothenate-metab_flavo_C"/>
</dbReference>
<reference evidence="7 8" key="1">
    <citation type="submission" date="2016-10" db="EMBL/GenBank/DDBJ databases">
        <authorList>
            <person name="de Groot N.N."/>
        </authorList>
    </citation>
    <scope>NUCLEOTIDE SEQUENCE [LARGE SCALE GENOMIC DNA]</scope>
    <source>
        <strain evidence="7 8">CGMCC 1.6291</strain>
    </source>
</reference>
<dbReference type="OrthoDB" id="9802554at2"/>
<keyword evidence="3" id="KW-0479">Metal-binding</keyword>
<proteinExistence type="inferred from homology"/>
<comment type="catalytic activity">
    <reaction evidence="3 4">
        <text>N-[(R)-4-phosphopantothenoyl]-L-cysteine + H(+) = (R)-4'-phosphopantetheine + CO2</text>
        <dbReference type="Rhea" id="RHEA:16793"/>
        <dbReference type="ChEBI" id="CHEBI:15378"/>
        <dbReference type="ChEBI" id="CHEBI:16526"/>
        <dbReference type="ChEBI" id="CHEBI:59458"/>
        <dbReference type="ChEBI" id="CHEBI:61723"/>
        <dbReference type="EC" id="4.1.1.36"/>
    </reaction>
</comment>
<dbReference type="InterPro" id="IPR035929">
    <property type="entry name" value="CoaB-like_sf"/>
</dbReference>
<evidence type="ECO:0000256" key="4">
    <source>
        <dbReference type="RuleBase" id="RU364078"/>
    </source>
</evidence>
<evidence type="ECO:0000313" key="7">
    <source>
        <dbReference type="EMBL" id="SEP14181.1"/>
    </source>
</evidence>
<feature type="binding site" evidence="3">
    <location>
        <begin position="305"/>
        <end position="308"/>
    </location>
    <ligand>
        <name>CTP</name>
        <dbReference type="ChEBI" id="CHEBI:37563"/>
    </ligand>
</feature>
<evidence type="ECO:0000259" key="6">
    <source>
        <dbReference type="Pfam" id="PF04127"/>
    </source>
</evidence>
<evidence type="ECO:0000256" key="3">
    <source>
        <dbReference type="HAMAP-Rule" id="MF_02225"/>
    </source>
</evidence>
<comment type="similarity">
    <text evidence="3 4">In the C-terminal section; belongs to the PPC synthetase family.</text>
</comment>
<feature type="binding site" evidence="3">
    <location>
        <position position="279"/>
    </location>
    <ligand>
        <name>CTP</name>
        <dbReference type="ChEBI" id="CHEBI:37563"/>
    </ligand>
</feature>
<keyword evidence="3 4" id="KW-0285">Flavoprotein</keyword>
<keyword evidence="3 4" id="KW-0288">FMN</keyword>
<evidence type="ECO:0000256" key="1">
    <source>
        <dbReference type="ARBA" id="ARBA00022793"/>
    </source>
</evidence>